<reference evidence="2" key="1">
    <citation type="submission" date="2020-05" db="EMBL/GenBank/DDBJ databases">
        <title>Phylogenomic resolution of chytrid fungi.</title>
        <authorList>
            <person name="Stajich J.E."/>
            <person name="Amses K."/>
            <person name="Simmons R."/>
            <person name="Seto K."/>
            <person name="Myers J."/>
            <person name="Bonds A."/>
            <person name="Quandt C.A."/>
            <person name="Barry K."/>
            <person name="Liu P."/>
            <person name="Grigoriev I."/>
            <person name="Longcore J.E."/>
            <person name="James T.Y."/>
        </authorList>
    </citation>
    <scope>NUCLEOTIDE SEQUENCE</scope>
    <source>
        <strain evidence="2">JEL0513</strain>
    </source>
</reference>
<name>A0AAD5SZ95_9FUNG</name>
<organism evidence="2 3">
    <name type="scientific">Physocladia obscura</name>
    <dbReference type="NCBI Taxonomy" id="109957"/>
    <lineage>
        <taxon>Eukaryota</taxon>
        <taxon>Fungi</taxon>
        <taxon>Fungi incertae sedis</taxon>
        <taxon>Chytridiomycota</taxon>
        <taxon>Chytridiomycota incertae sedis</taxon>
        <taxon>Chytridiomycetes</taxon>
        <taxon>Chytridiales</taxon>
        <taxon>Chytriomycetaceae</taxon>
        <taxon>Physocladia</taxon>
    </lineage>
</organism>
<gene>
    <name evidence="2" type="ORF">HK100_012803</name>
</gene>
<evidence type="ECO:0000313" key="3">
    <source>
        <dbReference type="Proteomes" id="UP001211907"/>
    </source>
</evidence>
<keyword evidence="3" id="KW-1185">Reference proteome</keyword>
<feature type="region of interest" description="Disordered" evidence="1">
    <location>
        <begin position="138"/>
        <end position="169"/>
    </location>
</feature>
<feature type="region of interest" description="Disordered" evidence="1">
    <location>
        <begin position="45"/>
        <end position="64"/>
    </location>
</feature>
<dbReference type="EMBL" id="JADGJH010000968">
    <property type="protein sequence ID" value="KAJ3120412.1"/>
    <property type="molecule type" value="Genomic_DNA"/>
</dbReference>
<dbReference type="Proteomes" id="UP001211907">
    <property type="component" value="Unassembled WGS sequence"/>
</dbReference>
<sequence length="305" mass="33818">MTNDATLSALEILTVLNTEQLNRIECLAKQILEQLPKTVSITASVSPAASGSSSPTESLQQFQKHMTDISDAAQTLAALAREKPKEVEKFIKSKAYAKDDTLTTLQHNATRIENGVRHCRYFELCKNLVEFRTTDTDQCGTCRKQKGKKKEEEKNNSETPPPSSSKRDETDITPLANVLLVPDPVVFLPDLKADEKDLSERVEKMSLAGSSNESFQVQHPIKKDFRLDSPPFRETRFAGPSDSSLPQYSHSPKIECGFINKKGVKCKSIVPAFGQVCTAHSDLCGQILINGTKCGNYRPKCQFHS</sequence>
<evidence type="ECO:0000313" key="2">
    <source>
        <dbReference type="EMBL" id="KAJ3120412.1"/>
    </source>
</evidence>
<accession>A0AAD5SZ95</accession>
<dbReference type="AlphaFoldDB" id="A0AAD5SZ95"/>
<protein>
    <submittedName>
        <fullName evidence="2">Uncharacterized protein</fullName>
    </submittedName>
</protein>
<feature type="compositionally biased region" description="Low complexity" evidence="1">
    <location>
        <begin position="45"/>
        <end position="58"/>
    </location>
</feature>
<proteinExistence type="predicted"/>
<evidence type="ECO:0000256" key="1">
    <source>
        <dbReference type="SAM" id="MobiDB-lite"/>
    </source>
</evidence>
<comment type="caution">
    <text evidence="2">The sequence shown here is derived from an EMBL/GenBank/DDBJ whole genome shotgun (WGS) entry which is preliminary data.</text>
</comment>